<evidence type="ECO:0000313" key="2">
    <source>
        <dbReference type="Proteomes" id="UP000814140"/>
    </source>
</evidence>
<organism evidence="1 2">
    <name type="scientific">Artomyces pyxidatus</name>
    <dbReference type="NCBI Taxonomy" id="48021"/>
    <lineage>
        <taxon>Eukaryota</taxon>
        <taxon>Fungi</taxon>
        <taxon>Dikarya</taxon>
        <taxon>Basidiomycota</taxon>
        <taxon>Agaricomycotina</taxon>
        <taxon>Agaricomycetes</taxon>
        <taxon>Russulales</taxon>
        <taxon>Auriscalpiaceae</taxon>
        <taxon>Artomyces</taxon>
    </lineage>
</organism>
<dbReference type="EMBL" id="MU277194">
    <property type="protein sequence ID" value="KAI0065839.1"/>
    <property type="molecule type" value="Genomic_DNA"/>
</dbReference>
<name>A0ACB8TAK0_9AGAM</name>
<comment type="caution">
    <text evidence="1">The sequence shown here is derived from an EMBL/GenBank/DDBJ whole genome shotgun (WGS) entry which is preliminary data.</text>
</comment>
<reference evidence="1" key="1">
    <citation type="submission" date="2021-03" db="EMBL/GenBank/DDBJ databases">
        <authorList>
            <consortium name="DOE Joint Genome Institute"/>
            <person name="Ahrendt S."/>
            <person name="Looney B.P."/>
            <person name="Miyauchi S."/>
            <person name="Morin E."/>
            <person name="Drula E."/>
            <person name="Courty P.E."/>
            <person name="Chicoki N."/>
            <person name="Fauchery L."/>
            <person name="Kohler A."/>
            <person name="Kuo A."/>
            <person name="Labutti K."/>
            <person name="Pangilinan J."/>
            <person name="Lipzen A."/>
            <person name="Riley R."/>
            <person name="Andreopoulos W."/>
            <person name="He G."/>
            <person name="Johnson J."/>
            <person name="Barry K.W."/>
            <person name="Grigoriev I.V."/>
            <person name="Nagy L."/>
            <person name="Hibbett D."/>
            <person name="Henrissat B."/>
            <person name="Matheny P.B."/>
            <person name="Labbe J."/>
            <person name="Martin F."/>
        </authorList>
    </citation>
    <scope>NUCLEOTIDE SEQUENCE</scope>
    <source>
        <strain evidence="1">HHB10654</strain>
    </source>
</reference>
<accession>A0ACB8TAK0</accession>
<proteinExistence type="predicted"/>
<protein>
    <submittedName>
        <fullName evidence="1">Uncharacterized protein</fullName>
    </submittedName>
</protein>
<sequence>MSLVKIPFLASGAVGAWLALTPPNPPPAKEECQRPKGIEKTFGKLVRLHALVWKTVVIGGVFAEIASLLLASYTPALAANFLTHAPTPAPGLTPLFLLGWLATLLSGLLRLWCYHALGPLFTFEITLRAGHRLVTAGPYAYVRHPSYAGIVLGVAGTLLLHLGPGSWAHAAGWPRSLGGCAYAAGWGAAEAYVLLSILLRAPQEDALLRAQFGAEWDAWAARVPYRVVPGVF</sequence>
<dbReference type="Proteomes" id="UP000814140">
    <property type="component" value="Unassembled WGS sequence"/>
</dbReference>
<gene>
    <name evidence="1" type="ORF">BV25DRAFT_1913273</name>
</gene>
<keyword evidence="2" id="KW-1185">Reference proteome</keyword>
<evidence type="ECO:0000313" key="1">
    <source>
        <dbReference type="EMBL" id="KAI0065839.1"/>
    </source>
</evidence>
<reference evidence="1" key="2">
    <citation type="journal article" date="2022" name="New Phytol.">
        <title>Evolutionary transition to the ectomycorrhizal habit in the genomes of a hyperdiverse lineage of mushroom-forming fungi.</title>
        <authorList>
            <person name="Looney B."/>
            <person name="Miyauchi S."/>
            <person name="Morin E."/>
            <person name="Drula E."/>
            <person name="Courty P.E."/>
            <person name="Kohler A."/>
            <person name="Kuo A."/>
            <person name="LaButti K."/>
            <person name="Pangilinan J."/>
            <person name="Lipzen A."/>
            <person name="Riley R."/>
            <person name="Andreopoulos W."/>
            <person name="He G."/>
            <person name="Johnson J."/>
            <person name="Nolan M."/>
            <person name="Tritt A."/>
            <person name="Barry K.W."/>
            <person name="Grigoriev I.V."/>
            <person name="Nagy L.G."/>
            <person name="Hibbett D."/>
            <person name="Henrissat B."/>
            <person name="Matheny P.B."/>
            <person name="Labbe J."/>
            <person name="Martin F.M."/>
        </authorList>
    </citation>
    <scope>NUCLEOTIDE SEQUENCE</scope>
    <source>
        <strain evidence="1">HHB10654</strain>
    </source>
</reference>